<accession>A0A2M4B2F5</accession>
<reference evidence="1" key="1">
    <citation type="submission" date="2018-01" db="EMBL/GenBank/DDBJ databases">
        <title>An insight into the sialome of Amazonian anophelines.</title>
        <authorList>
            <person name="Ribeiro J.M."/>
            <person name="Scarpassa V."/>
            <person name="Calvo E."/>
        </authorList>
    </citation>
    <scope>NUCLEOTIDE SEQUENCE</scope>
    <source>
        <tissue evidence="1">Salivary glands</tissue>
    </source>
</reference>
<organism evidence="1">
    <name type="scientific">Anopheles triannulatus</name>
    <dbReference type="NCBI Taxonomy" id="58253"/>
    <lineage>
        <taxon>Eukaryota</taxon>
        <taxon>Metazoa</taxon>
        <taxon>Ecdysozoa</taxon>
        <taxon>Arthropoda</taxon>
        <taxon>Hexapoda</taxon>
        <taxon>Insecta</taxon>
        <taxon>Pterygota</taxon>
        <taxon>Neoptera</taxon>
        <taxon>Endopterygota</taxon>
        <taxon>Diptera</taxon>
        <taxon>Nematocera</taxon>
        <taxon>Culicoidea</taxon>
        <taxon>Culicidae</taxon>
        <taxon>Anophelinae</taxon>
        <taxon>Anopheles</taxon>
    </lineage>
</organism>
<name>A0A2M4B2F5_9DIPT</name>
<dbReference type="EMBL" id="GGFK01013667">
    <property type="protein sequence ID" value="MBW46988.1"/>
    <property type="molecule type" value="Transcribed_RNA"/>
</dbReference>
<protein>
    <submittedName>
        <fullName evidence="1">Putative secreted protein</fullName>
    </submittedName>
</protein>
<sequence>MMECYFAAWSLKWERFILCSTASVCSLITTVLAQDLVEVEVQQGIALWQEQRTRAVPVPVALASLLEAAMNRLTLKTRDTCIGLRVLALVRAQHNSLGTWSKHCYGRKAKKSTLLCCCRCYRATSIPAISIRRVWAMMSSSIIAIAANRCPSCHRSSWICCSKAA</sequence>
<proteinExistence type="predicted"/>
<dbReference type="AlphaFoldDB" id="A0A2M4B2F5"/>
<evidence type="ECO:0000313" key="1">
    <source>
        <dbReference type="EMBL" id="MBW46988.1"/>
    </source>
</evidence>